<dbReference type="InterPro" id="IPR006638">
    <property type="entry name" value="Elp3/MiaA/NifB-like_rSAM"/>
</dbReference>
<evidence type="ECO:0000256" key="3">
    <source>
        <dbReference type="ARBA" id="ARBA00022723"/>
    </source>
</evidence>
<evidence type="ECO:0000259" key="6">
    <source>
        <dbReference type="PROSITE" id="PS51918"/>
    </source>
</evidence>
<evidence type="ECO:0000256" key="4">
    <source>
        <dbReference type="ARBA" id="ARBA00023004"/>
    </source>
</evidence>
<dbReference type="EMBL" id="CP009170">
    <property type="protein sequence ID" value="AIS52124.1"/>
    <property type="molecule type" value="Genomic_DNA"/>
</dbReference>
<protein>
    <recommendedName>
        <fullName evidence="1">Heme chaperone HemW</fullName>
    </recommendedName>
</protein>
<dbReference type="KEGG" id="tki:TKV_c09450"/>
<dbReference type="RefSeq" id="WP_049684925.1">
    <property type="nucleotide sequence ID" value="NZ_OZ020628.2"/>
</dbReference>
<dbReference type="SFLD" id="SFLDG01082">
    <property type="entry name" value="B12-binding_domain_containing"/>
    <property type="match status" value="1"/>
</dbReference>
<dbReference type="InterPro" id="IPR013785">
    <property type="entry name" value="Aldolase_TIM"/>
</dbReference>
<dbReference type="SFLD" id="SFLDG01065">
    <property type="entry name" value="anaerobic_coproporphyrinogen-I"/>
    <property type="match status" value="1"/>
</dbReference>
<dbReference type="GO" id="GO:0005737">
    <property type="term" value="C:cytoplasm"/>
    <property type="evidence" value="ECO:0007669"/>
    <property type="project" value="TreeGrafter"/>
</dbReference>
<dbReference type="GO" id="GO:0051539">
    <property type="term" value="F:4 iron, 4 sulfur cluster binding"/>
    <property type="evidence" value="ECO:0007669"/>
    <property type="project" value="TreeGrafter"/>
</dbReference>
<dbReference type="Gene3D" id="3.20.20.70">
    <property type="entry name" value="Aldolase class I"/>
    <property type="match status" value="1"/>
</dbReference>
<sequence length="441" mass="51963">MDLETKVNALSKQISKMIQTGFWPGFVVGMYPSQFAYRPIKVDFNCWRKVREVNLYYHIPFCKWKCPYCTFFMTVHYDDEVAARYIDKVNEQFNFINSYFEEPMVVKSICFGGGTPNSIPVDLYEKIFDTLRKANVIFHEDLEPSMEVSPEILDEPYIKRLAEIGIKRLSLGVQSLDKDLRKSINRKENLNIYDIVDILRKYNLNINFDVMYGLEGQTAESFMDTLKELVKLAPETFSLYPLAGSKTSMFKKKDSLMTTKERYQLFDVFYDYLTSNGYECESHVKFKKKNQHSTHQQKIYEYQGTPTLGLGCAARSYNEHVHYTTEYTKNSLTARKYIDEYIEKDYKDLQFCGFEMNEDENKRRTVIYAFFMGKLDPKIYFDKYGTDVWQDFHVELNALLQNDLIVIKDNEIYLTRKGRKYTDLVGFIFWSEGVASMYAPI</sequence>
<dbReference type="GO" id="GO:0016491">
    <property type="term" value="F:oxidoreductase activity"/>
    <property type="evidence" value="ECO:0007669"/>
    <property type="project" value="UniProtKB-KW"/>
</dbReference>
<dbReference type="InterPro" id="IPR058240">
    <property type="entry name" value="rSAM_sf"/>
</dbReference>
<dbReference type="SMART" id="SM00729">
    <property type="entry name" value="Elp3"/>
    <property type="match status" value="1"/>
</dbReference>
<dbReference type="STRING" id="2325.TKV_c09450"/>
<dbReference type="eggNOG" id="COG0635">
    <property type="taxonomic scope" value="Bacteria"/>
</dbReference>
<keyword evidence="8" id="KW-1185">Reference proteome</keyword>
<dbReference type="Pfam" id="PF04055">
    <property type="entry name" value="Radical_SAM"/>
    <property type="match status" value="1"/>
</dbReference>
<keyword evidence="5" id="KW-0411">Iron-sulfur</keyword>
<proteinExistence type="predicted"/>
<dbReference type="PROSITE" id="PS51918">
    <property type="entry name" value="RADICAL_SAM"/>
    <property type="match status" value="1"/>
</dbReference>
<dbReference type="PANTHER" id="PTHR13932:SF5">
    <property type="entry name" value="RADICAL S-ADENOSYL METHIONINE DOMAIN-CONTAINING PROTEIN 1, MITOCHONDRIAL"/>
    <property type="match status" value="1"/>
</dbReference>
<keyword evidence="7" id="KW-0560">Oxidoreductase</keyword>
<dbReference type="InterPro" id="IPR034505">
    <property type="entry name" value="Coproporphyrinogen-III_oxidase"/>
</dbReference>
<dbReference type="PANTHER" id="PTHR13932">
    <property type="entry name" value="COPROPORPHYRINIGEN III OXIDASE"/>
    <property type="match status" value="1"/>
</dbReference>
<accession>A0A097AQL4</accession>
<dbReference type="CDD" id="cd01335">
    <property type="entry name" value="Radical_SAM"/>
    <property type="match status" value="1"/>
</dbReference>
<evidence type="ECO:0000256" key="2">
    <source>
        <dbReference type="ARBA" id="ARBA00022691"/>
    </source>
</evidence>
<dbReference type="GO" id="GO:0006779">
    <property type="term" value="P:porphyrin-containing compound biosynthetic process"/>
    <property type="evidence" value="ECO:0007669"/>
    <property type="project" value="TreeGrafter"/>
</dbReference>
<dbReference type="AlphaFoldDB" id="A0A097AQL4"/>
<dbReference type="OrthoDB" id="9808022at2"/>
<feature type="domain" description="Radical SAM core" evidence="6">
    <location>
        <begin position="47"/>
        <end position="279"/>
    </location>
</feature>
<dbReference type="SFLD" id="SFLDS00029">
    <property type="entry name" value="Radical_SAM"/>
    <property type="match status" value="1"/>
</dbReference>
<dbReference type="InterPro" id="IPR007197">
    <property type="entry name" value="rSAM"/>
</dbReference>
<evidence type="ECO:0000313" key="8">
    <source>
        <dbReference type="Proteomes" id="UP000029669"/>
    </source>
</evidence>
<dbReference type="SUPFAM" id="SSF102114">
    <property type="entry name" value="Radical SAM enzymes"/>
    <property type="match status" value="1"/>
</dbReference>
<reference evidence="8" key="1">
    <citation type="journal article" date="2015" name="Genome Announc.">
        <title>Whole-Genome Sequences of 80 Environmental and Clinical Isolates of Burkholderia pseudomallei.</title>
        <authorList>
            <person name="Johnson S.L."/>
            <person name="Baker A.L."/>
            <person name="Chain P.S."/>
            <person name="Currie B.J."/>
            <person name="Daligault H.E."/>
            <person name="Davenport K.W."/>
            <person name="Davis C.B."/>
            <person name="Inglis T.J."/>
            <person name="Kaestli M."/>
            <person name="Koren S."/>
            <person name="Mayo M."/>
            <person name="Merritt A.J."/>
            <person name="Price E.P."/>
            <person name="Sarovich D.S."/>
            <person name="Warner J."/>
            <person name="Rosovitz M.J."/>
        </authorList>
    </citation>
    <scope>NUCLEOTIDE SEQUENCE [LARGE SCALE GENOMIC DNA]</scope>
    <source>
        <strain evidence="8">DSM 2030</strain>
    </source>
</reference>
<keyword evidence="2" id="KW-0949">S-adenosyl-L-methionine</keyword>
<evidence type="ECO:0000313" key="7">
    <source>
        <dbReference type="EMBL" id="AIS52124.1"/>
    </source>
</evidence>
<dbReference type="GO" id="GO:0046872">
    <property type="term" value="F:metal ion binding"/>
    <property type="evidence" value="ECO:0007669"/>
    <property type="project" value="UniProtKB-KW"/>
</dbReference>
<gene>
    <name evidence="7" type="primary">hemN1</name>
    <name evidence="7" type="ORF">TKV_c09450</name>
</gene>
<dbReference type="HOGENOM" id="CLU_027579_3_0_9"/>
<name>A0A097AQL4_THEKI</name>
<organism evidence="7 8">
    <name type="scientific">Thermoanaerobacter kivui</name>
    <name type="common">Acetogenium kivui</name>
    <dbReference type="NCBI Taxonomy" id="2325"/>
    <lineage>
        <taxon>Bacteria</taxon>
        <taxon>Bacillati</taxon>
        <taxon>Bacillota</taxon>
        <taxon>Clostridia</taxon>
        <taxon>Thermoanaerobacterales</taxon>
        <taxon>Thermoanaerobacteraceae</taxon>
        <taxon>Thermoanaerobacter</taxon>
    </lineage>
</organism>
<evidence type="ECO:0000256" key="1">
    <source>
        <dbReference type="ARBA" id="ARBA00017228"/>
    </source>
</evidence>
<dbReference type="Proteomes" id="UP000029669">
    <property type="component" value="Chromosome"/>
</dbReference>
<keyword evidence="4" id="KW-0408">Iron</keyword>
<keyword evidence="3" id="KW-0479">Metal-binding</keyword>
<evidence type="ECO:0000256" key="5">
    <source>
        <dbReference type="ARBA" id="ARBA00023014"/>
    </source>
</evidence>